<evidence type="ECO:0000256" key="1">
    <source>
        <dbReference type="SAM" id="MobiDB-lite"/>
    </source>
</evidence>
<evidence type="ECO:0000313" key="3">
    <source>
        <dbReference type="EMBL" id="PWA22239.1"/>
    </source>
</evidence>
<dbReference type="Pfam" id="PF14473">
    <property type="entry name" value="RD3"/>
    <property type="match status" value="1"/>
</dbReference>
<dbReference type="InterPro" id="IPR028092">
    <property type="entry name" value="RD3"/>
</dbReference>
<dbReference type="Proteomes" id="UP000250572">
    <property type="component" value="Unassembled WGS sequence"/>
</dbReference>
<keyword evidence="2" id="KW-1133">Transmembrane helix</keyword>
<reference evidence="3 4" key="1">
    <citation type="journal article" date="2018" name="G3 (Bethesda)">
        <title>A High-Quality Reference Genome for the Invasive Mosquitofish Gambusia affinis Using a Chicago Library.</title>
        <authorList>
            <person name="Hoffberg S.L."/>
            <person name="Troendle N.J."/>
            <person name="Glenn T.C."/>
            <person name="Mahmud O."/>
            <person name="Louha S."/>
            <person name="Chalopin D."/>
            <person name="Bennetzen J.L."/>
            <person name="Mauricio R."/>
        </authorList>
    </citation>
    <scope>NUCLEOTIDE SEQUENCE [LARGE SCALE GENOMIC DNA]</scope>
    <source>
        <strain evidence="3">NE01/NJP1002.9</strain>
        <tissue evidence="3">Muscle</tissue>
    </source>
</reference>
<sequence length="628" mass="69715">FFEETQGVSLLLLQFPPLLLQSSLSLPALLQGYRHTLCLTCSSVHFSFSFRESSSLSNACFCRSVVERPGLLQLLVQLIHLLLVLLLHTLPLLLQLRQILQPEHTRHSLKRRTDLLMHFLQLLGALLVLKPTALCILPLALELLLKLLQLRAPSSSAPFHSGPSSDSRPSQTAGPPEPRDDSAALMKILVDTQNLLIKNSGPIGLDSGPQGSAPEEKTQVVFWMQVQSHLVPMETQPKVWKRHRTGQMGGGAVCSCAAVEAAKVDVLVASRVELPLQRADLGLLGVKFLGEALFAGHGRLGLLPNTLQISLNKLQLPTDRLILGRKEEEKKNRSDFMESKGYEVRSFNTCSSFTFCRTLPERPTVQSSSAQLISSVTKSEISRGRSGTAVTGVTEPNSGVHGMFPWSAVFSLEPKVPGHRSTEELVTNTLMLELGAMVKRTERIHLERATEGRRRRRSSSSTADYSWLAHTPTPQPYQLTPNDLLELQDLCAKIPPAQCGPVIVRFRRLVSQMEPEVHEVPRLFRTVLRDCVDEVNGNDEVQPPSAYYEKQQRSKSLSFVTFRTKIRTGQMFKGSGLRGSRGNLQQQVDWSDDEDDGEGEEEAIRARARKGRSKSMPEITPLEQSAQS</sequence>
<feature type="region of interest" description="Disordered" evidence="1">
    <location>
        <begin position="157"/>
        <end position="181"/>
    </location>
</feature>
<evidence type="ECO:0000256" key="2">
    <source>
        <dbReference type="SAM" id="Phobius"/>
    </source>
</evidence>
<dbReference type="PANTHER" id="PTHR28489">
    <property type="entry name" value="RENTINAL DEGENERATION 3-LIKE"/>
    <property type="match status" value="1"/>
</dbReference>
<name>A0A315VG42_GAMAF</name>
<feature type="region of interest" description="Disordered" evidence="1">
    <location>
        <begin position="573"/>
        <end position="628"/>
    </location>
</feature>
<protein>
    <submittedName>
        <fullName evidence="3">Uncharacterized protein</fullName>
    </submittedName>
</protein>
<proteinExistence type="predicted"/>
<keyword evidence="2" id="KW-0472">Membrane</keyword>
<organism evidence="3 4">
    <name type="scientific">Gambusia affinis</name>
    <name type="common">Western mosquitofish</name>
    <name type="synonym">Heterandria affinis</name>
    <dbReference type="NCBI Taxonomy" id="33528"/>
    <lineage>
        <taxon>Eukaryota</taxon>
        <taxon>Metazoa</taxon>
        <taxon>Chordata</taxon>
        <taxon>Craniata</taxon>
        <taxon>Vertebrata</taxon>
        <taxon>Euteleostomi</taxon>
        <taxon>Actinopterygii</taxon>
        <taxon>Neopterygii</taxon>
        <taxon>Teleostei</taxon>
        <taxon>Neoteleostei</taxon>
        <taxon>Acanthomorphata</taxon>
        <taxon>Ovalentaria</taxon>
        <taxon>Atherinomorphae</taxon>
        <taxon>Cyprinodontiformes</taxon>
        <taxon>Poeciliidae</taxon>
        <taxon>Poeciliinae</taxon>
        <taxon>Gambusia</taxon>
    </lineage>
</organism>
<keyword evidence="4" id="KW-1185">Reference proteome</keyword>
<feature type="compositionally biased region" description="Acidic residues" evidence="1">
    <location>
        <begin position="590"/>
        <end position="601"/>
    </location>
</feature>
<evidence type="ECO:0000313" key="4">
    <source>
        <dbReference type="Proteomes" id="UP000250572"/>
    </source>
</evidence>
<feature type="transmembrane region" description="Helical" evidence="2">
    <location>
        <begin position="74"/>
        <end position="94"/>
    </location>
</feature>
<dbReference type="EMBL" id="NHOQ01001766">
    <property type="protein sequence ID" value="PWA22239.1"/>
    <property type="molecule type" value="Genomic_DNA"/>
</dbReference>
<feature type="transmembrane region" description="Helical" evidence="2">
    <location>
        <begin position="115"/>
        <end position="141"/>
    </location>
</feature>
<dbReference type="AlphaFoldDB" id="A0A315VG42"/>
<feature type="compositionally biased region" description="Low complexity" evidence="1">
    <location>
        <begin position="157"/>
        <end position="167"/>
    </location>
</feature>
<keyword evidence="2" id="KW-0812">Transmembrane</keyword>
<comment type="caution">
    <text evidence="3">The sequence shown here is derived from an EMBL/GenBank/DDBJ whole genome shotgun (WGS) entry which is preliminary data.</text>
</comment>
<feature type="region of interest" description="Disordered" evidence="1">
    <location>
        <begin position="445"/>
        <end position="472"/>
    </location>
</feature>
<dbReference type="PANTHER" id="PTHR28489:SF4">
    <property type="entry name" value="PROTEIN RD3-LIKE"/>
    <property type="match status" value="1"/>
</dbReference>
<accession>A0A315VG42</accession>
<gene>
    <name evidence="3" type="ORF">CCH79_00012550</name>
</gene>
<feature type="non-terminal residue" evidence="3">
    <location>
        <position position="1"/>
    </location>
</feature>